<dbReference type="Pfam" id="PF00097">
    <property type="entry name" value="zf-C3HC4"/>
    <property type="match status" value="1"/>
</dbReference>
<dbReference type="ExpressionAtlas" id="A8WFJ8">
    <property type="expression patterns" value="baseline and differential"/>
</dbReference>
<dbReference type="CDD" id="cd16516">
    <property type="entry name" value="RING-HC_malin"/>
    <property type="match status" value="1"/>
</dbReference>
<reference evidence="6 7" key="1">
    <citation type="journal article" date="1998" name="Science">
        <title>Genome sequence of the nematode C. elegans: a platform for investigating biology.</title>
        <authorList>
            <consortium name="The C. elegans sequencing consortium"/>
            <person name="Sulson J.E."/>
            <person name="Waterston R."/>
        </authorList>
    </citation>
    <scope>NUCLEOTIDE SEQUENCE [LARGE SCALE GENOMIC DNA]</scope>
    <source>
        <strain evidence="6 7">Bristol N2</strain>
    </source>
</reference>
<feature type="domain" description="RING-type" evidence="5">
    <location>
        <begin position="6"/>
        <end position="51"/>
    </location>
</feature>
<proteinExistence type="evidence at protein level"/>
<dbReference type="InterPro" id="IPR000315">
    <property type="entry name" value="Znf_B-box"/>
</dbReference>
<evidence type="ECO:0007829" key="9">
    <source>
        <dbReference type="PeptideAtlas" id="A8WFJ8"/>
    </source>
</evidence>
<evidence type="ECO:0000313" key="6">
    <source>
        <dbReference type="EMBL" id="CCD63334.1"/>
    </source>
</evidence>
<dbReference type="Bgee" id="WBGene00016190">
    <property type="expression patterns" value="Expressed in larva and 3 other cell types or tissues"/>
</dbReference>
<evidence type="ECO:0000256" key="4">
    <source>
        <dbReference type="PROSITE-ProRule" id="PRU00175"/>
    </source>
</evidence>
<dbReference type="SUPFAM" id="SSF57850">
    <property type="entry name" value="RING/U-box"/>
    <property type="match status" value="1"/>
</dbReference>
<dbReference type="SMART" id="SM00336">
    <property type="entry name" value="BBOX"/>
    <property type="match status" value="1"/>
</dbReference>
<dbReference type="Gene3D" id="3.30.40.10">
    <property type="entry name" value="Zinc/RING finger domain, C3HC4 (zinc finger)"/>
    <property type="match status" value="1"/>
</dbReference>
<dbReference type="HOGENOM" id="CLU_079715_0_0_1"/>
<dbReference type="PROSITE" id="PS50089">
    <property type="entry name" value="ZF_RING_2"/>
    <property type="match status" value="1"/>
</dbReference>
<dbReference type="InterPro" id="IPR017907">
    <property type="entry name" value="Znf_RING_CS"/>
</dbReference>
<keyword evidence="1" id="KW-0479">Metal-binding</keyword>
<dbReference type="PhylomeDB" id="A8WFJ8"/>
<evidence type="ECO:0000313" key="7">
    <source>
        <dbReference type="Proteomes" id="UP000001940"/>
    </source>
</evidence>
<dbReference type="FunCoup" id="A8WFJ8">
    <property type="interactions" value="294"/>
</dbReference>
<protein>
    <submittedName>
        <fullName evidence="6">RING-type domain-containing protein</fullName>
    </submittedName>
</protein>
<dbReference type="SMR" id="A8WFJ8"/>
<dbReference type="InterPro" id="IPR052667">
    <property type="entry name" value="E3_ubiquitin-ligase_RING"/>
</dbReference>
<accession>A8WFJ8</accession>
<dbReference type="GeneID" id="259719"/>
<dbReference type="CTD" id="259719"/>
<dbReference type="AGR" id="WB:WBGene00016190"/>
<dbReference type="InParanoid" id="A8WFJ8"/>
<dbReference type="PaxDb" id="6239-C28G1.5b"/>
<dbReference type="OMA" id="VENCAIE"/>
<gene>
    <name evidence="6 8" type="primary">rcs-1</name>
    <name evidence="8" type="ORF">C28G1.5</name>
    <name evidence="6" type="ORF">CELE_C28G1.5</name>
</gene>
<dbReference type="OrthoDB" id="654191at2759"/>
<dbReference type="Gene3D" id="3.30.160.60">
    <property type="entry name" value="Classic Zinc Finger"/>
    <property type="match status" value="1"/>
</dbReference>
<dbReference type="PeptideAtlas" id="A8WFJ8"/>
<evidence type="ECO:0000259" key="5">
    <source>
        <dbReference type="PROSITE" id="PS50089"/>
    </source>
</evidence>
<keyword evidence="2 4" id="KW-0863">Zinc-finger</keyword>
<dbReference type="InterPro" id="IPR013083">
    <property type="entry name" value="Znf_RING/FYVE/PHD"/>
</dbReference>
<organism evidence="6 7">
    <name type="scientific">Caenorhabditis elegans</name>
    <dbReference type="NCBI Taxonomy" id="6239"/>
    <lineage>
        <taxon>Eukaryota</taxon>
        <taxon>Metazoa</taxon>
        <taxon>Ecdysozoa</taxon>
        <taxon>Nematoda</taxon>
        <taxon>Chromadorea</taxon>
        <taxon>Rhabditida</taxon>
        <taxon>Rhabditina</taxon>
        <taxon>Rhabditomorpha</taxon>
        <taxon>Rhabditoidea</taxon>
        <taxon>Rhabditidae</taxon>
        <taxon>Peloderinae</taxon>
        <taxon>Caenorhabditis</taxon>
    </lineage>
</organism>
<dbReference type="eggNOG" id="KOG4185">
    <property type="taxonomic scope" value="Eukaryota"/>
</dbReference>
<dbReference type="WormBase" id="C28G1.5b">
    <property type="protein sequence ID" value="CE41772"/>
    <property type="gene ID" value="WBGene00016190"/>
    <property type="gene designation" value="rcs-1"/>
</dbReference>
<dbReference type="PANTHER" id="PTHR47156:SF10">
    <property type="entry name" value="E3 UBIQUITIN-PROTEIN LIGASE TRIM-21-RELATED"/>
    <property type="match status" value="1"/>
</dbReference>
<evidence type="ECO:0000256" key="1">
    <source>
        <dbReference type="ARBA" id="ARBA00022723"/>
    </source>
</evidence>
<dbReference type="AlphaFoldDB" id="A8WFJ8"/>
<dbReference type="PROSITE" id="PS00518">
    <property type="entry name" value="ZF_RING_1"/>
    <property type="match status" value="1"/>
</dbReference>
<evidence type="ECO:0000256" key="2">
    <source>
        <dbReference type="ARBA" id="ARBA00022771"/>
    </source>
</evidence>
<dbReference type="InterPro" id="IPR018957">
    <property type="entry name" value="Znf_C3HC4_RING-type"/>
</dbReference>
<dbReference type="InterPro" id="IPR001841">
    <property type="entry name" value="Znf_RING"/>
</dbReference>
<keyword evidence="3" id="KW-0862">Zinc</keyword>
<dbReference type="STRING" id="6239.C28G1.5b.1"/>
<dbReference type="RefSeq" id="NP_001123114.1">
    <property type="nucleotide sequence ID" value="NM_001129642.5"/>
</dbReference>
<dbReference type="PANTHER" id="PTHR47156">
    <property type="entry name" value="PROTEIN CBG20824"/>
    <property type="match status" value="1"/>
</dbReference>
<dbReference type="SMART" id="SM00184">
    <property type="entry name" value="RING"/>
    <property type="match status" value="1"/>
</dbReference>
<dbReference type="SUPFAM" id="SSF57845">
    <property type="entry name" value="B-box zinc-binding domain"/>
    <property type="match status" value="1"/>
</dbReference>
<dbReference type="KEGG" id="cel:CELE_C28G1.5"/>
<keyword evidence="7" id="KW-1185">Reference proteome</keyword>
<dbReference type="EMBL" id="BX284606">
    <property type="protein sequence ID" value="CCD63334.1"/>
    <property type="molecule type" value="Genomic_DNA"/>
</dbReference>
<dbReference type="Proteomes" id="UP000001940">
    <property type="component" value="Chromosome X"/>
</dbReference>
<keyword evidence="9" id="KW-1267">Proteomics identification</keyword>
<sequence length="302" mass="34187">MSFPKCKICFDRFSDTDSEHIPRNLTCGHALCHKCITAMVNNSTVECPFCRTVTNIVNNDITKLLKNFALIEVIEDARYSLNKKDVVVVNSNSPPMCKNHPHNLAEFVCVTSGCKSQCKLMCRTCEEFGNHKGHTRGLLQEEAAKMRTVLNNSETKLENFCDSIQSCIEQYKNAQRSFESSGATYKAKVKSIEEHFKKIKEMVAQREKETLVELKDAADCCLDDNKKKMEILSVGHQRFKQKLTDMKEFHNINQAGLLSKESQIMELVEMAKIATQSNVVNAPQPTKMDDITINLASFNFGK</sequence>
<evidence type="ECO:0000313" key="8">
    <source>
        <dbReference type="WormBase" id="C28G1.5b"/>
    </source>
</evidence>
<dbReference type="UCSC" id="C28G1.5a">
    <property type="organism name" value="c. elegans"/>
</dbReference>
<evidence type="ECO:0000256" key="3">
    <source>
        <dbReference type="ARBA" id="ARBA00022833"/>
    </source>
</evidence>
<dbReference type="GO" id="GO:0008270">
    <property type="term" value="F:zinc ion binding"/>
    <property type="evidence" value="ECO:0007669"/>
    <property type="project" value="UniProtKB-KW"/>
</dbReference>
<name>A8WFJ8_CAEEL</name>